<dbReference type="Gene3D" id="1.10.8.60">
    <property type="match status" value="1"/>
</dbReference>
<dbReference type="SUPFAM" id="SSF52172">
    <property type="entry name" value="CheY-like"/>
    <property type="match status" value="1"/>
</dbReference>
<dbReference type="PRINTS" id="PR01590">
    <property type="entry name" value="HTHFIS"/>
</dbReference>
<keyword evidence="5" id="KW-0804">Transcription</keyword>
<dbReference type="PANTHER" id="PTHR32071:SF113">
    <property type="entry name" value="ALGINATE BIOSYNTHESIS TRANSCRIPTIONAL REGULATORY PROTEIN ALGB"/>
    <property type="match status" value="1"/>
</dbReference>
<dbReference type="SMART" id="SM00382">
    <property type="entry name" value="AAA"/>
    <property type="match status" value="1"/>
</dbReference>
<comment type="caution">
    <text evidence="9">The sequence shown here is derived from an EMBL/GenBank/DDBJ whole genome shotgun (WGS) entry which is preliminary data.</text>
</comment>
<dbReference type="InterPro" id="IPR058031">
    <property type="entry name" value="AAA_lid_NorR"/>
</dbReference>
<dbReference type="PROSITE" id="PS00676">
    <property type="entry name" value="SIGMA54_INTERACT_2"/>
    <property type="match status" value="1"/>
</dbReference>
<organism evidence="9 10">
    <name type="scientific">Oceanipulchritudo coccoides</name>
    <dbReference type="NCBI Taxonomy" id="2706888"/>
    <lineage>
        <taxon>Bacteria</taxon>
        <taxon>Pseudomonadati</taxon>
        <taxon>Verrucomicrobiota</taxon>
        <taxon>Opitutia</taxon>
        <taxon>Puniceicoccales</taxon>
        <taxon>Oceanipulchritudinaceae</taxon>
        <taxon>Oceanipulchritudo</taxon>
    </lineage>
</organism>
<dbReference type="CDD" id="cd00009">
    <property type="entry name" value="AAA"/>
    <property type="match status" value="1"/>
</dbReference>
<dbReference type="Gene3D" id="3.40.50.300">
    <property type="entry name" value="P-loop containing nucleotide triphosphate hydrolases"/>
    <property type="match status" value="1"/>
</dbReference>
<evidence type="ECO:0000256" key="6">
    <source>
        <dbReference type="PROSITE-ProRule" id="PRU00169"/>
    </source>
</evidence>
<dbReference type="PROSITE" id="PS00688">
    <property type="entry name" value="SIGMA54_INTERACT_3"/>
    <property type="match status" value="1"/>
</dbReference>
<evidence type="ECO:0000256" key="4">
    <source>
        <dbReference type="ARBA" id="ARBA00023125"/>
    </source>
</evidence>
<keyword evidence="6" id="KW-0597">Phosphoprotein</keyword>
<evidence type="ECO:0000313" key="9">
    <source>
        <dbReference type="EMBL" id="NDV61980.1"/>
    </source>
</evidence>
<proteinExistence type="predicted"/>
<evidence type="ECO:0000256" key="2">
    <source>
        <dbReference type="ARBA" id="ARBA00022840"/>
    </source>
</evidence>
<dbReference type="CDD" id="cd00156">
    <property type="entry name" value="REC"/>
    <property type="match status" value="1"/>
</dbReference>
<evidence type="ECO:0000256" key="5">
    <source>
        <dbReference type="ARBA" id="ARBA00023163"/>
    </source>
</evidence>
<keyword evidence="2" id="KW-0067">ATP-binding</keyword>
<dbReference type="GO" id="GO:0000160">
    <property type="term" value="P:phosphorelay signal transduction system"/>
    <property type="evidence" value="ECO:0007669"/>
    <property type="project" value="InterPro"/>
</dbReference>
<feature type="domain" description="Sigma-54 factor interaction" evidence="7">
    <location>
        <begin position="154"/>
        <end position="383"/>
    </location>
</feature>
<keyword evidence="1" id="KW-0547">Nucleotide-binding</keyword>
<dbReference type="GO" id="GO:0005524">
    <property type="term" value="F:ATP binding"/>
    <property type="evidence" value="ECO:0007669"/>
    <property type="project" value="UniProtKB-KW"/>
</dbReference>
<accession>A0A6B2M2P0</accession>
<reference evidence="9 10" key="1">
    <citation type="submission" date="2020-02" db="EMBL/GenBank/DDBJ databases">
        <title>Albibacoteraceae fam. nov., the first described family within the subdivision 4 Verrucomicrobia.</title>
        <authorList>
            <person name="Xi F."/>
        </authorList>
    </citation>
    <scope>NUCLEOTIDE SEQUENCE [LARGE SCALE GENOMIC DNA]</scope>
    <source>
        <strain evidence="9 10">CK1056</strain>
    </source>
</reference>
<dbReference type="InterPro" id="IPR009057">
    <property type="entry name" value="Homeodomain-like_sf"/>
</dbReference>
<dbReference type="Gene3D" id="3.40.50.2300">
    <property type="match status" value="1"/>
</dbReference>
<evidence type="ECO:0000259" key="7">
    <source>
        <dbReference type="PROSITE" id="PS50045"/>
    </source>
</evidence>
<dbReference type="FunFam" id="3.40.50.300:FF:000006">
    <property type="entry name" value="DNA-binding transcriptional regulator NtrC"/>
    <property type="match status" value="1"/>
</dbReference>
<sequence length="461" mass="50895">MSLEKPPSVLVADDQRDILHALRVLLRGEGCKVKTVNTPDEALDALAHNPFDVALIDLNYARDTTSGDEGLDLIGEIQKLDPDLPVVVMTAWATIDLAVECMRRGAADFMQKPWENARVIATIFNQAELYRAKHRATVLADENRALKESKSRDFLAKSDVMKPVLEIMHKVAPSDANILITGENGTGKGVAARYIHSLSARATEPFVSINMGGLATGVAESELFGHVKGAFTDAKSDRAGRFEMADGGTLFMDEIGNLPMEQQQKLLRVLETGEFERVGSSRTLKVNVRIVSATNSDLQKSVKEGLFREDLLYRLNTIPVHLPPLREREGDIPLLANAFLKQHLKRYNKAIDGFLDQALETLKRYGWPGNVRELDHTIERAVLLAGGDKIKVSDLGLVSTAATSDDSAMNTPSLDDMSLEDVEKYLIQRTLKRNGGNATKTAEDLGLSRSAFYRRLQRFGL</sequence>
<dbReference type="InterPro" id="IPR025943">
    <property type="entry name" value="Sigma_54_int_dom_ATP-bd_2"/>
</dbReference>
<dbReference type="Gene3D" id="1.10.10.60">
    <property type="entry name" value="Homeodomain-like"/>
    <property type="match status" value="1"/>
</dbReference>
<dbReference type="InterPro" id="IPR002197">
    <property type="entry name" value="HTH_Fis"/>
</dbReference>
<dbReference type="AlphaFoldDB" id="A0A6B2M2P0"/>
<keyword evidence="4" id="KW-0238">DNA-binding</keyword>
<dbReference type="Pfam" id="PF00158">
    <property type="entry name" value="Sigma54_activat"/>
    <property type="match status" value="1"/>
</dbReference>
<dbReference type="SMART" id="SM00448">
    <property type="entry name" value="REC"/>
    <property type="match status" value="1"/>
</dbReference>
<dbReference type="InterPro" id="IPR027417">
    <property type="entry name" value="P-loop_NTPase"/>
</dbReference>
<dbReference type="InterPro" id="IPR011006">
    <property type="entry name" value="CheY-like_superfamily"/>
</dbReference>
<feature type="modified residue" description="4-aspartylphosphate" evidence="6">
    <location>
        <position position="57"/>
    </location>
</feature>
<feature type="domain" description="Response regulatory" evidence="8">
    <location>
        <begin position="8"/>
        <end position="127"/>
    </location>
</feature>
<dbReference type="InterPro" id="IPR003593">
    <property type="entry name" value="AAA+_ATPase"/>
</dbReference>
<dbReference type="GO" id="GO:0043565">
    <property type="term" value="F:sequence-specific DNA binding"/>
    <property type="evidence" value="ECO:0007669"/>
    <property type="project" value="InterPro"/>
</dbReference>
<dbReference type="Proteomes" id="UP000478417">
    <property type="component" value="Unassembled WGS sequence"/>
</dbReference>
<dbReference type="PROSITE" id="PS50110">
    <property type="entry name" value="RESPONSE_REGULATORY"/>
    <property type="match status" value="1"/>
</dbReference>
<dbReference type="InterPro" id="IPR001789">
    <property type="entry name" value="Sig_transdc_resp-reg_receiver"/>
</dbReference>
<dbReference type="RefSeq" id="WP_163963469.1">
    <property type="nucleotide sequence ID" value="NZ_JAAGNX010000002.1"/>
</dbReference>
<dbReference type="PROSITE" id="PS50045">
    <property type="entry name" value="SIGMA54_INTERACT_4"/>
    <property type="match status" value="1"/>
</dbReference>
<keyword evidence="3" id="KW-0805">Transcription regulation</keyword>
<dbReference type="Pfam" id="PF02954">
    <property type="entry name" value="HTH_8"/>
    <property type="match status" value="1"/>
</dbReference>
<dbReference type="SUPFAM" id="SSF46689">
    <property type="entry name" value="Homeodomain-like"/>
    <property type="match status" value="1"/>
</dbReference>
<dbReference type="EMBL" id="JAAGNX010000002">
    <property type="protein sequence ID" value="NDV61980.1"/>
    <property type="molecule type" value="Genomic_DNA"/>
</dbReference>
<dbReference type="InterPro" id="IPR002078">
    <property type="entry name" value="Sigma_54_int"/>
</dbReference>
<evidence type="ECO:0000256" key="3">
    <source>
        <dbReference type="ARBA" id="ARBA00023015"/>
    </source>
</evidence>
<name>A0A6B2M2P0_9BACT</name>
<gene>
    <name evidence="9" type="ORF">G0Q06_05915</name>
</gene>
<dbReference type="InterPro" id="IPR025944">
    <property type="entry name" value="Sigma_54_int_dom_CS"/>
</dbReference>
<keyword evidence="10" id="KW-1185">Reference proteome</keyword>
<evidence type="ECO:0000313" key="10">
    <source>
        <dbReference type="Proteomes" id="UP000478417"/>
    </source>
</evidence>
<dbReference type="Pfam" id="PF25601">
    <property type="entry name" value="AAA_lid_14"/>
    <property type="match status" value="1"/>
</dbReference>
<evidence type="ECO:0000256" key="1">
    <source>
        <dbReference type="ARBA" id="ARBA00022741"/>
    </source>
</evidence>
<dbReference type="Pfam" id="PF00072">
    <property type="entry name" value="Response_reg"/>
    <property type="match status" value="1"/>
</dbReference>
<dbReference type="PANTHER" id="PTHR32071">
    <property type="entry name" value="TRANSCRIPTIONAL REGULATORY PROTEIN"/>
    <property type="match status" value="1"/>
</dbReference>
<dbReference type="SUPFAM" id="SSF52540">
    <property type="entry name" value="P-loop containing nucleoside triphosphate hydrolases"/>
    <property type="match status" value="1"/>
</dbReference>
<evidence type="ECO:0000259" key="8">
    <source>
        <dbReference type="PROSITE" id="PS50110"/>
    </source>
</evidence>
<dbReference type="GO" id="GO:0006355">
    <property type="term" value="P:regulation of DNA-templated transcription"/>
    <property type="evidence" value="ECO:0007669"/>
    <property type="project" value="InterPro"/>
</dbReference>
<protein>
    <submittedName>
        <fullName evidence="9">Sigma-54-dependent Fis family transcriptional regulator</fullName>
    </submittedName>
</protein>